<name>A0A9J7DVC0_SPOLT</name>
<dbReference type="PROSITE" id="PS51084">
    <property type="entry name" value="HIT_2"/>
    <property type="match status" value="1"/>
</dbReference>
<dbReference type="FunFam" id="3.30.428.10:FF:000005">
    <property type="entry name" value="Histidine triad nucleotide-binding protein 1"/>
    <property type="match status" value="1"/>
</dbReference>
<dbReference type="PRINTS" id="PR00332">
    <property type="entry name" value="HISTRIAD"/>
</dbReference>
<dbReference type="InterPro" id="IPR019808">
    <property type="entry name" value="Histidine_triad_CS"/>
</dbReference>
<dbReference type="RefSeq" id="XP_022817326.1">
    <property type="nucleotide sequence ID" value="XM_022961558.1"/>
</dbReference>
<feature type="active site" description="Tele-AMP-histidine intermediate" evidence="1">
    <location>
        <position position="114"/>
    </location>
</feature>
<accession>A0A9J7DVC0</accession>
<dbReference type="InterPro" id="IPR011146">
    <property type="entry name" value="HIT-like"/>
</dbReference>
<evidence type="ECO:0000259" key="4">
    <source>
        <dbReference type="PROSITE" id="PS51084"/>
    </source>
</evidence>
<dbReference type="Proteomes" id="UP000301870">
    <property type="component" value="Chromosome 10"/>
</dbReference>
<evidence type="ECO:0000313" key="5">
    <source>
        <dbReference type="Proteomes" id="UP000301870"/>
    </source>
</evidence>
<dbReference type="SUPFAM" id="SSF54197">
    <property type="entry name" value="HIT-like"/>
    <property type="match status" value="1"/>
</dbReference>
<organism evidence="5 6">
    <name type="scientific">Spodoptera litura</name>
    <name type="common">Asian cotton leafworm</name>
    <dbReference type="NCBI Taxonomy" id="69820"/>
    <lineage>
        <taxon>Eukaryota</taxon>
        <taxon>Metazoa</taxon>
        <taxon>Ecdysozoa</taxon>
        <taxon>Arthropoda</taxon>
        <taxon>Hexapoda</taxon>
        <taxon>Insecta</taxon>
        <taxon>Pterygota</taxon>
        <taxon>Neoptera</taxon>
        <taxon>Endopterygota</taxon>
        <taxon>Lepidoptera</taxon>
        <taxon>Glossata</taxon>
        <taxon>Ditrysia</taxon>
        <taxon>Noctuoidea</taxon>
        <taxon>Noctuidae</taxon>
        <taxon>Amphipyrinae</taxon>
        <taxon>Spodoptera</taxon>
    </lineage>
</organism>
<dbReference type="PANTHER" id="PTHR23089">
    <property type="entry name" value="HISTIDINE TRIAD HIT PROTEIN"/>
    <property type="match status" value="1"/>
</dbReference>
<evidence type="ECO:0000256" key="1">
    <source>
        <dbReference type="PIRSR" id="PIRSR601310-1"/>
    </source>
</evidence>
<reference evidence="6" key="1">
    <citation type="submission" date="2025-08" db="UniProtKB">
        <authorList>
            <consortium name="RefSeq"/>
        </authorList>
    </citation>
    <scope>IDENTIFICATION</scope>
    <source>
        <strain evidence="6">Ishihara</strain>
        <tissue evidence="6">Whole body</tissue>
    </source>
</reference>
<dbReference type="PROSITE" id="PS00892">
    <property type="entry name" value="HIT_1"/>
    <property type="match status" value="1"/>
</dbReference>
<evidence type="ECO:0000256" key="2">
    <source>
        <dbReference type="PIRSR" id="PIRSR601310-3"/>
    </source>
</evidence>
<protein>
    <submittedName>
        <fullName evidence="6">Histidine triad nucleotide-binding protein 1-like</fullName>
    </submittedName>
</protein>
<sequence>MANREVEKAQHAHPEGETLFEKIINKEIPAEFVYEDEQCVVFHDVNPQAPTHLLVVPRKPIPQLSKADDGDQDLLGHLLITARNVALGKGFDRTGFRLVINDGRHGAQSVYHLHVHILAGRQMKWPPG</sequence>
<evidence type="ECO:0000256" key="3">
    <source>
        <dbReference type="PROSITE-ProRule" id="PRU00464"/>
    </source>
</evidence>
<dbReference type="Gene3D" id="3.30.428.10">
    <property type="entry name" value="HIT-like"/>
    <property type="match status" value="1"/>
</dbReference>
<keyword evidence="5" id="KW-1185">Reference proteome</keyword>
<evidence type="ECO:0000313" key="6">
    <source>
        <dbReference type="RefSeq" id="XP_022817326.1"/>
    </source>
</evidence>
<feature type="short sequence motif" description="Histidine triad motif" evidence="2 3">
    <location>
        <begin position="112"/>
        <end position="116"/>
    </location>
</feature>
<gene>
    <name evidence="6" type="primary">LOC111350113</name>
</gene>
<dbReference type="GO" id="GO:0003824">
    <property type="term" value="F:catalytic activity"/>
    <property type="evidence" value="ECO:0007669"/>
    <property type="project" value="InterPro"/>
</dbReference>
<dbReference type="KEGG" id="sliu:111350113"/>
<dbReference type="OrthoDB" id="672793at2759"/>
<dbReference type="CTD" id="3094"/>
<feature type="domain" description="HIT" evidence="4">
    <location>
        <begin position="19"/>
        <end position="128"/>
    </location>
</feature>
<dbReference type="AlphaFoldDB" id="A0A9J7DVC0"/>
<dbReference type="GeneID" id="111350113"/>
<dbReference type="Pfam" id="PF01230">
    <property type="entry name" value="HIT"/>
    <property type="match status" value="1"/>
</dbReference>
<dbReference type="InterPro" id="IPR001310">
    <property type="entry name" value="Histidine_triad_HIT"/>
</dbReference>
<proteinExistence type="predicted"/>
<dbReference type="InterPro" id="IPR036265">
    <property type="entry name" value="HIT-like_sf"/>
</dbReference>
<dbReference type="CDD" id="cd01276">
    <property type="entry name" value="PKCI_related"/>
    <property type="match status" value="1"/>
</dbReference>